<name>A0A6P5K9N3_PHACI</name>
<feature type="transmembrane region" description="Helical" evidence="2">
    <location>
        <begin position="6"/>
        <end position="28"/>
    </location>
</feature>
<dbReference type="GO" id="GO:0016031">
    <property type="term" value="P:tRNA import into mitochondrion"/>
    <property type="evidence" value="ECO:0007669"/>
    <property type="project" value="TreeGrafter"/>
</dbReference>
<protein>
    <submittedName>
        <fullName evidence="4">TOMM20-like protein 1 isoform X2</fullName>
    </submittedName>
</protein>
<evidence type="ECO:0000313" key="3">
    <source>
        <dbReference type="Proteomes" id="UP000515140"/>
    </source>
</evidence>
<dbReference type="GeneID" id="110208417"/>
<reference evidence="4" key="1">
    <citation type="submission" date="2025-08" db="UniProtKB">
        <authorList>
            <consortium name="RefSeq"/>
        </authorList>
    </citation>
    <scope>IDENTIFICATION</scope>
    <source>
        <tissue evidence="4">Spleen</tissue>
    </source>
</reference>
<proteinExistence type="predicted"/>
<sequence length="138" mass="15282">MPCVRTLLYLLAALGACGAVAFLGYCVYFDQKRRDDPGFKRRLRDSFPSQGKARSPLCYVRVPPQRGKGNGEWGSEREATRPPPSATLVVAVQPRGCCPRILVECQSGPKGTRSMCRCQPEFPQESWGEGLLLHKPTN</sequence>
<dbReference type="GO" id="GO:0006886">
    <property type="term" value="P:intracellular protein transport"/>
    <property type="evidence" value="ECO:0007669"/>
    <property type="project" value="InterPro"/>
</dbReference>
<dbReference type="Proteomes" id="UP000515140">
    <property type="component" value="Unplaced"/>
</dbReference>
<dbReference type="PANTHER" id="PTHR12430:SF1">
    <property type="entry name" value="TOMM20-LIKE PROTEIN 1"/>
    <property type="match status" value="1"/>
</dbReference>
<evidence type="ECO:0000256" key="1">
    <source>
        <dbReference type="SAM" id="MobiDB-lite"/>
    </source>
</evidence>
<dbReference type="AlphaFoldDB" id="A0A6P5K9N3"/>
<dbReference type="GO" id="GO:0030150">
    <property type="term" value="P:protein import into mitochondrial matrix"/>
    <property type="evidence" value="ECO:0007669"/>
    <property type="project" value="TreeGrafter"/>
</dbReference>
<dbReference type="GO" id="GO:0006605">
    <property type="term" value="P:protein targeting"/>
    <property type="evidence" value="ECO:0007669"/>
    <property type="project" value="InterPro"/>
</dbReference>
<dbReference type="GO" id="GO:0005742">
    <property type="term" value="C:mitochondrial outer membrane translocase complex"/>
    <property type="evidence" value="ECO:0007669"/>
    <property type="project" value="InterPro"/>
</dbReference>
<dbReference type="Pfam" id="PF02064">
    <property type="entry name" value="MAS20"/>
    <property type="match status" value="1"/>
</dbReference>
<dbReference type="GO" id="GO:0008320">
    <property type="term" value="F:protein transmembrane transporter activity"/>
    <property type="evidence" value="ECO:0007669"/>
    <property type="project" value="TreeGrafter"/>
</dbReference>
<keyword evidence="3" id="KW-1185">Reference proteome</keyword>
<evidence type="ECO:0000313" key="4">
    <source>
        <dbReference type="RefSeq" id="XP_020842125.1"/>
    </source>
</evidence>
<feature type="region of interest" description="Disordered" evidence="1">
    <location>
        <begin position="63"/>
        <end position="85"/>
    </location>
</feature>
<dbReference type="InterPro" id="IPR002056">
    <property type="entry name" value="MAS20"/>
</dbReference>
<keyword evidence="2" id="KW-0472">Membrane</keyword>
<organism evidence="3 4">
    <name type="scientific">Phascolarctos cinereus</name>
    <name type="common">Koala</name>
    <dbReference type="NCBI Taxonomy" id="38626"/>
    <lineage>
        <taxon>Eukaryota</taxon>
        <taxon>Metazoa</taxon>
        <taxon>Chordata</taxon>
        <taxon>Craniata</taxon>
        <taxon>Vertebrata</taxon>
        <taxon>Euteleostomi</taxon>
        <taxon>Mammalia</taxon>
        <taxon>Metatheria</taxon>
        <taxon>Diprotodontia</taxon>
        <taxon>Phascolarctidae</taxon>
        <taxon>Phascolarctos</taxon>
    </lineage>
</organism>
<keyword evidence="2" id="KW-1133">Transmembrane helix</keyword>
<keyword evidence="2" id="KW-0812">Transmembrane</keyword>
<accession>A0A6P5K9N3</accession>
<dbReference type="PANTHER" id="PTHR12430">
    <property type="entry name" value="MITOCHONDRIAL IMPORT RECEPTOR SUBUNIT TOM20"/>
    <property type="match status" value="1"/>
</dbReference>
<dbReference type="RefSeq" id="XP_020842125.1">
    <property type="nucleotide sequence ID" value="XM_020986466.1"/>
</dbReference>
<dbReference type="PROSITE" id="PS51257">
    <property type="entry name" value="PROKAR_LIPOPROTEIN"/>
    <property type="match status" value="1"/>
</dbReference>
<gene>
    <name evidence="4" type="primary">TOMM20L</name>
</gene>
<evidence type="ECO:0000256" key="2">
    <source>
        <dbReference type="SAM" id="Phobius"/>
    </source>
</evidence>
<dbReference type="CTD" id="387990"/>
<dbReference type="GO" id="GO:0030943">
    <property type="term" value="F:mitochondrion targeting sequence binding"/>
    <property type="evidence" value="ECO:0007669"/>
    <property type="project" value="TreeGrafter"/>
</dbReference>